<dbReference type="Proteomes" id="UP000008634">
    <property type="component" value="Chromosome"/>
</dbReference>
<evidence type="ECO:0008006" key="3">
    <source>
        <dbReference type="Google" id="ProtNLM"/>
    </source>
</evidence>
<dbReference type="KEGG" id="cao:Celal_3998"/>
<reference evidence="1 2" key="1">
    <citation type="journal article" date="2010" name="Stand. Genomic Sci.">
        <title>Complete genome sequence of Cellulophaga algicola type strain (IC166).</title>
        <authorList>
            <person name="Abt B."/>
            <person name="Lu M."/>
            <person name="Misra M."/>
            <person name="Han C."/>
            <person name="Nolan M."/>
            <person name="Lucas S."/>
            <person name="Hammon N."/>
            <person name="Deshpande S."/>
            <person name="Cheng J.F."/>
            <person name="Tapia R."/>
            <person name="Goodwin L."/>
            <person name="Pitluck S."/>
            <person name="Liolios K."/>
            <person name="Pagani I."/>
            <person name="Ivanova N."/>
            <person name="Mavromatis K."/>
            <person name="Ovchinikova G."/>
            <person name="Pati A."/>
            <person name="Chen A."/>
            <person name="Palaniappan K."/>
            <person name="Land M."/>
            <person name="Hauser L."/>
            <person name="Chang Y.J."/>
            <person name="Jeffries C.D."/>
            <person name="Detter J.C."/>
            <person name="Brambilla E."/>
            <person name="Rohde M."/>
            <person name="Tindall B.J."/>
            <person name="Goker M."/>
            <person name="Woyke T."/>
            <person name="Bristow J."/>
            <person name="Eisen J.A."/>
            <person name="Markowitz V."/>
            <person name="Hugenholtz P."/>
            <person name="Kyrpides N.C."/>
            <person name="Klenk H.P."/>
            <person name="Lapidus A."/>
        </authorList>
    </citation>
    <scope>NUCLEOTIDE SEQUENCE [LARGE SCALE GENOMIC DNA]</scope>
    <source>
        <strain evidence="2">DSM 14237 / IC166 / ACAM 630</strain>
    </source>
</reference>
<protein>
    <recommendedName>
        <fullName evidence="3">Lipoprotein</fullName>
    </recommendedName>
</protein>
<dbReference type="PROSITE" id="PS51257">
    <property type="entry name" value="PROKAR_LIPOPROTEIN"/>
    <property type="match status" value="1"/>
</dbReference>
<accession>E6XD55</accession>
<proteinExistence type="predicted"/>
<dbReference type="OrthoDB" id="1371971at2"/>
<dbReference type="EMBL" id="CP002453">
    <property type="protein sequence ID" value="ADV51242.1"/>
    <property type="molecule type" value="Genomic_DNA"/>
</dbReference>
<dbReference type="STRING" id="688270.Celal_3998"/>
<sequence>MKKFISIFFVVTTAIWLISCQGKRNNYENNIEGHTFFKVTETNSQKILFEPCYASIETFKFYKDSIYHNWGQEYDNIKNISKEVKTDGYLLKGYNDNLNKISEINISRPKGKDLFWTINPKVFIDSINLEQIKLEKHINESLRKILLQTILRVVLLF</sequence>
<evidence type="ECO:0000313" key="1">
    <source>
        <dbReference type="EMBL" id="ADV51242.1"/>
    </source>
</evidence>
<keyword evidence="2" id="KW-1185">Reference proteome</keyword>
<organism evidence="1 2">
    <name type="scientific">Cellulophaga algicola (strain DSM 14237 / IC166 / ACAM 630)</name>
    <dbReference type="NCBI Taxonomy" id="688270"/>
    <lineage>
        <taxon>Bacteria</taxon>
        <taxon>Pseudomonadati</taxon>
        <taxon>Bacteroidota</taxon>
        <taxon>Flavobacteriia</taxon>
        <taxon>Flavobacteriales</taxon>
        <taxon>Flavobacteriaceae</taxon>
        <taxon>Cellulophaga</taxon>
    </lineage>
</organism>
<evidence type="ECO:0000313" key="2">
    <source>
        <dbReference type="Proteomes" id="UP000008634"/>
    </source>
</evidence>
<dbReference type="RefSeq" id="WP_013552691.1">
    <property type="nucleotide sequence ID" value="NC_014934.1"/>
</dbReference>
<gene>
    <name evidence="1" type="ordered locus">Celal_3998</name>
</gene>
<dbReference type="AlphaFoldDB" id="E6XD55"/>
<dbReference type="HOGENOM" id="CLU_1674756_0_0_10"/>
<name>E6XD55_CELAD</name>